<dbReference type="GeneID" id="8676495"/>
<proteinExistence type="predicted"/>
<protein>
    <submittedName>
        <fullName evidence="1">Uncharacterized protein gp27</fullName>
    </submittedName>
</protein>
<name>D2IZR9_9CAUD</name>
<keyword evidence="2" id="KW-1185">Reference proteome</keyword>
<accession>D2IZR9</accession>
<evidence type="ECO:0000313" key="1">
    <source>
        <dbReference type="EMBL" id="ACZ64046.1"/>
    </source>
</evidence>
<organism evidence="1 2">
    <name type="scientific">Enterococcus phage phiFL3A</name>
    <dbReference type="NCBI Taxonomy" id="673837"/>
    <lineage>
        <taxon>Viruses</taxon>
        <taxon>Duplodnaviria</taxon>
        <taxon>Heunggongvirae</taxon>
        <taxon>Uroviricota</taxon>
        <taxon>Caudoviricetes</taxon>
        <taxon>Phifelvirus</taxon>
        <taxon>Phifelvirus FL3</taxon>
    </lineage>
</organism>
<dbReference type="RefSeq" id="YP_003347589.1">
    <property type="nucleotide sequence ID" value="NC_013648.1"/>
</dbReference>
<gene>
    <name evidence="1" type="primary">gp27</name>
</gene>
<sequence>MNKDKILRALDDILDDLAYEADHAESSSSKEDFEEKYDLVFDAMIFVRKNMGDGEEDDSKV</sequence>
<dbReference type="KEGG" id="vg:8676495"/>
<evidence type="ECO:0000313" key="2">
    <source>
        <dbReference type="Proteomes" id="UP000001263"/>
    </source>
</evidence>
<reference evidence="1 2" key="1">
    <citation type="journal article" date="2010" name="J. Bacteriol.">
        <title>Comparative genomics and transduction potential of Enterococcus faecalis temperate bacteriophages.</title>
        <authorList>
            <person name="Yasmin A."/>
            <person name="Kenny J.G."/>
            <person name="Shankar J."/>
            <person name="Darby A.C."/>
            <person name="Hall N."/>
            <person name="Edwards C."/>
            <person name="Horsburgh M.J."/>
        </authorList>
    </citation>
    <scope>NUCLEOTIDE SEQUENCE</scope>
    <source>
        <strain evidence="1">PhiFL3A</strain>
    </source>
</reference>
<dbReference type="EMBL" id="GQ478086">
    <property type="protein sequence ID" value="ACZ64046.1"/>
    <property type="molecule type" value="Genomic_DNA"/>
</dbReference>
<dbReference type="Proteomes" id="UP000001263">
    <property type="component" value="Segment"/>
</dbReference>